<dbReference type="KEGG" id="nde:NIDE1395"/>
<keyword evidence="3" id="KW-1185">Reference proteome</keyword>
<reference evidence="2 3" key="2">
    <citation type="journal article" date="2010" name="Proc. Natl. Acad. Sci. U.S.A.">
        <title>A Nitrospira metagenome illuminates the physiology and evolution of globally important nitrite-oxidizing bacteria.</title>
        <authorList>
            <person name="Lucker S."/>
            <person name="Wagner M."/>
            <person name="Maixner F."/>
            <person name="Pelletier E."/>
            <person name="Koch H."/>
            <person name="Vacherie B."/>
            <person name="Rattei T."/>
            <person name="Sinninghe Damste J."/>
            <person name="Spieck E."/>
            <person name="Le Paslier D."/>
            <person name="Daims H."/>
        </authorList>
    </citation>
    <scope>NUCLEOTIDE SEQUENCE [LARGE SCALE GENOMIC DNA]</scope>
</reference>
<evidence type="ECO:0008006" key="4">
    <source>
        <dbReference type="Google" id="ProtNLM"/>
    </source>
</evidence>
<dbReference type="InterPro" id="IPR008792">
    <property type="entry name" value="PQQD"/>
</dbReference>
<dbReference type="HOGENOM" id="CLU_159325_2_2_0"/>
<dbReference type="Pfam" id="PF05402">
    <property type="entry name" value="PqqD"/>
    <property type="match status" value="1"/>
</dbReference>
<dbReference type="STRING" id="330214.NIDE1395"/>
<evidence type="ECO:0000313" key="1">
    <source>
        <dbReference type="EMBL" id="ACE75552.1"/>
    </source>
</evidence>
<organism evidence="1">
    <name type="scientific">Nitrospira defluvii</name>
    <dbReference type="NCBI Taxonomy" id="330214"/>
    <lineage>
        <taxon>Bacteria</taxon>
        <taxon>Pseudomonadati</taxon>
        <taxon>Nitrospirota</taxon>
        <taxon>Nitrospiria</taxon>
        <taxon>Nitrospirales</taxon>
        <taxon>Nitrospiraceae</taxon>
        <taxon>Nitrospira</taxon>
    </lineage>
</organism>
<dbReference type="AlphaFoldDB" id="B3U4I5"/>
<proteinExistence type="predicted"/>
<dbReference type="Proteomes" id="UP000001660">
    <property type="component" value="Chromosome"/>
</dbReference>
<sequence>MPATVHLWSERHLELSEVFPRQDEQVHSTVLDGESVLLNLSSGRYYTLNVVGSTIWDLCRGEQSLRQIHSTICARFDVPEQQAQDDMLELMVLLEQEGLLHTERR</sequence>
<gene>
    <name evidence="2" type="ORF">NIDE1395</name>
</gene>
<dbReference type="EMBL" id="FP929003">
    <property type="protein sequence ID" value="CBK41145.1"/>
    <property type="molecule type" value="Genomic_DNA"/>
</dbReference>
<reference evidence="1" key="1">
    <citation type="journal article" date="2008" name="Environ. Microbiol.">
        <title>Environmental genomics reveals a functional chlorite dismutase in the nitrite-oxidizing bacterium 'Candidatus Nitrospira defluvii'.</title>
        <authorList>
            <person name="Maixner F."/>
            <person name="Wagner M."/>
            <person name="Lucker S."/>
            <person name="Pelletier E."/>
            <person name="Schmitz-Esser S."/>
            <person name="Hace K."/>
            <person name="Spieck E."/>
            <person name="Konrat R."/>
            <person name="Le Paslier D."/>
            <person name="Daims H."/>
        </authorList>
    </citation>
    <scope>NUCLEOTIDE SEQUENCE</scope>
</reference>
<protein>
    <recommendedName>
        <fullName evidence="4">PqqD family protein</fullName>
    </recommendedName>
</protein>
<dbReference type="EMBL" id="EU559167">
    <property type="protein sequence ID" value="ACE75552.1"/>
    <property type="molecule type" value="Genomic_DNA"/>
</dbReference>
<reference evidence="2" key="3">
    <citation type="submission" date="2010-03" db="EMBL/GenBank/DDBJ databases">
        <authorList>
            <person name="Genoscope - CEA"/>
        </authorList>
    </citation>
    <scope>NUCLEOTIDE SEQUENCE</scope>
</reference>
<name>B3U4I5_9BACT</name>
<evidence type="ECO:0000313" key="3">
    <source>
        <dbReference type="Proteomes" id="UP000001660"/>
    </source>
</evidence>
<dbReference type="Gene3D" id="1.10.10.1150">
    <property type="entry name" value="Coenzyme PQQ synthesis protein D (PqqD)"/>
    <property type="match status" value="1"/>
</dbReference>
<accession>B3U4I5</accession>
<evidence type="ECO:0000313" key="2">
    <source>
        <dbReference type="EMBL" id="CBK41145.1"/>
    </source>
</evidence>
<dbReference type="InterPro" id="IPR041881">
    <property type="entry name" value="PqqD_sf"/>
</dbReference>